<accession>A0A060URJ4</accession>
<reference evidence="2 3" key="3">
    <citation type="submission" date="2017-03" db="EMBL/GenBank/DDBJ databases">
        <authorList>
            <person name="Regsiter A."/>
            <person name="William W."/>
        </authorList>
    </citation>
    <scope>NUCLEOTIDE SEQUENCE [LARGE SCALE GENOMIC DNA]</scope>
    <source>
        <strain evidence="2">PRJEB5721</strain>
    </source>
</reference>
<sequence>MNTEKPRIVIIMEGGVITALLSNMPIDVAVIDYDTEGAETEDLKFVPQGPVLPPSAAVAHVEDAEVIGTERLEELFSAASG</sequence>
<organism evidence="1">
    <name type="scientific">Acidithiobacillus ferrivorans</name>
    <dbReference type="NCBI Taxonomy" id="160808"/>
    <lineage>
        <taxon>Bacteria</taxon>
        <taxon>Pseudomonadati</taxon>
        <taxon>Pseudomonadota</taxon>
        <taxon>Acidithiobacillia</taxon>
        <taxon>Acidithiobacillales</taxon>
        <taxon>Acidithiobacillaceae</taxon>
        <taxon>Acidithiobacillus</taxon>
    </lineage>
</organism>
<protein>
    <submittedName>
        <fullName evidence="1">Uncharacterized protein</fullName>
    </submittedName>
</protein>
<dbReference type="AlphaFoldDB" id="A0A060URJ4"/>
<gene>
    <name evidence="2" type="ORF">AFERRI_10897</name>
    <name evidence="1" type="ORF">AFERRI_240028</name>
</gene>
<name>A0A060URJ4_9PROT</name>
<evidence type="ECO:0000313" key="3">
    <source>
        <dbReference type="Proteomes" id="UP000193925"/>
    </source>
</evidence>
<evidence type="ECO:0000313" key="2">
    <source>
        <dbReference type="EMBL" id="SMH64863.1"/>
    </source>
</evidence>
<dbReference type="Proteomes" id="UP000193925">
    <property type="component" value="Chromosome AFERRI"/>
</dbReference>
<dbReference type="EMBL" id="CCCS020000017">
    <property type="protein sequence ID" value="CDQ09194.1"/>
    <property type="molecule type" value="Genomic_DNA"/>
</dbReference>
<dbReference type="RefSeq" id="WP_035191614.1">
    <property type="nucleotide sequence ID" value="NZ_CCCS020000017.1"/>
</dbReference>
<reference evidence="1" key="2">
    <citation type="submission" date="2014-07" db="EMBL/GenBank/DDBJ databases">
        <title>Initial genome analysis of the psychrotolerant acidophile Acidithiobacillus ferrivorans CF27: insights into iron and sulfur oxidation pathways and into biofilm formation.</title>
        <authorList>
            <person name="Talla E."/>
            <person name="Hedrich S."/>
            <person name="Mangenot S."/>
            <person name="Ji B."/>
            <person name="Johnson D.B."/>
            <person name="Barbe V."/>
            <person name="Bonnefoy V."/>
        </authorList>
    </citation>
    <scope>NUCLEOTIDE SEQUENCE [LARGE SCALE GENOMIC DNA]</scope>
    <source>
        <strain evidence="1">CF27</strain>
    </source>
</reference>
<keyword evidence="3" id="KW-1185">Reference proteome</keyword>
<dbReference type="EMBL" id="LT841305">
    <property type="protein sequence ID" value="SMH64863.1"/>
    <property type="molecule type" value="Genomic_DNA"/>
</dbReference>
<evidence type="ECO:0000313" key="1">
    <source>
        <dbReference type="EMBL" id="CDQ09194.1"/>
    </source>
</evidence>
<reference evidence="1" key="1">
    <citation type="submission" date="2014-03" db="EMBL/GenBank/DDBJ databases">
        <authorList>
            <person name="Genoscope - CEA"/>
        </authorList>
    </citation>
    <scope>NUCLEOTIDE SEQUENCE [LARGE SCALE GENOMIC DNA]</scope>
    <source>
        <strain evidence="1">CF27</strain>
    </source>
</reference>
<proteinExistence type="predicted"/>